<sequence length="90" mass="9920">MLKLEKQELEALRKAAGYGYAAGVDKILKAEHNYSVNKIQEIYDVAHGKNKDETILEAFLTYVIRKSKASTTVQSLASEALKLISPSHAA</sequence>
<proteinExistence type="predicted"/>
<evidence type="ECO:0000313" key="2">
    <source>
        <dbReference type="Proteomes" id="UP001501844"/>
    </source>
</evidence>
<reference evidence="2" key="1">
    <citation type="journal article" date="2019" name="Int. J. Syst. Evol. Microbiol.">
        <title>The Global Catalogue of Microorganisms (GCM) 10K type strain sequencing project: providing services to taxonomists for standard genome sequencing and annotation.</title>
        <authorList>
            <consortium name="The Broad Institute Genomics Platform"/>
            <consortium name="The Broad Institute Genome Sequencing Center for Infectious Disease"/>
            <person name="Wu L."/>
            <person name="Ma J."/>
        </authorList>
    </citation>
    <scope>NUCLEOTIDE SEQUENCE [LARGE SCALE GENOMIC DNA]</scope>
    <source>
        <strain evidence="2">JCM 17917</strain>
    </source>
</reference>
<organism evidence="1 2">
    <name type="scientific">Nibribacter koreensis</name>
    <dbReference type="NCBI Taxonomy" id="1084519"/>
    <lineage>
        <taxon>Bacteria</taxon>
        <taxon>Pseudomonadati</taxon>
        <taxon>Bacteroidota</taxon>
        <taxon>Cytophagia</taxon>
        <taxon>Cytophagales</taxon>
        <taxon>Hymenobacteraceae</taxon>
        <taxon>Nibribacter</taxon>
    </lineage>
</organism>
<protein>
    <submittedName>
        <fullName evidence="1">Uncharacterized protein</fullName>
    </submittedName>
</protein>
<name>A0ABP8FB83_9BACT</name>
<dbReference type="EMBL" id="BAABGX010000001">
    <property type="protein sequence ID" value="GAA4299645.1"/>
    <property type="molecule type" value="Genomic_DNA"/>
</dbReference>
<keyword evidence="2" id="KW-1185">Reference proteome</keyword>
<evidence type="ECO:0000313" key="1">
    <source>
        <dbReference type="EMBL" id="GAA4299645.1"/>
    </source>
</evidence>
<gene>
    <name evidence="1" type="ORF">GCM10023183_09130</name>
</gene>
<comment type="caution">
    <text evidence="1">The sequence shown here is derived from an EMBL/GenBank/DDBJ whole genome shotgun (WGS) entry which is preliminary data.</text>
</comment>
<accession>A0ABP8FB83</accession>
<dbReference type="RefSeq" id="WP_345162785.1">
    <property type="nucleotide sequence ID" value="NZ_BAABGX010000001.1"/>
</dbReference>
<dbReference type="Proteomes" id="UP001501844">
    <property type="component" value="Unassembled WGS sequence"/>
</dbReference>